<dbReference type="CDD" id="cd13401">
    <property type="entry name" value="Slt70-like"/>
    <property type="match status" value="1"/>
</dbReference>
<dbReference type="Proteomes" id="UP001526430">
    <property type="component" value="Unassembled WGS sequence"/>
</dbReference>
<keyword evidence="3" id="KW-0732">Signal</keyword>
<evidence type="ECO:0000259" key="5">
    <source>
        <dbReference type="Pfam" id="PF01464"/>
    </source>
</evidence>
<feature type="domain" description="Transglycosylase SLT" evidence="5">
    <location>
        <begin position="369"/>
        <end position="478"/>
    </location>
</feature>
<evidence type="ECO:0000256" key="1">
    <source>
        <dbReference type="ARBA" id="ARBA00007734"/>
    </source>
</evidence>
<dbReference type="Pfam" id="PF01464">
    <property type="entry name" value="SLT"/>
    <property type="match status" value="1"/>
</dbReference>
<dbReference type="PANTHER" id="PTHR37423">
    <property type="entry name" value="SOLUBLE LYTIC MUREIN TRANSGLYCOSYLASE-RELATED"/>
    <property type="match status" value="1"/>
</dbReference>
<proteinExistence type="inferred from homology"/>
<dbReference type="PANTHER" id="PTHR37423:SF2">
    <property type="entry name" value="MEMBRANE-BOUND LYTIC MUREIN TRANSGLYCOSYLASE C"/>
    <property type="match status" value="1"/>
</dbReference>
<dbReference type="SUPFAM" id="SSF48435">
    <property type="entry name" value="Bacterial muramidases"/>
    <property type="match status" value="1"/>
</dbReference>
<dbReference type="SUPFAM" id="SSF53955">
    <property type="entry name" value="Lysozyme-like"/>
    <property type="match status" value="1"/>
</dbReference>
<evidence type="ECO:0000313" key="6">
    <source>
        <dbReference type="EMBL" id="MCW8087641.1"/>
    </source>
</evidence>
<evidence type="ECO:0000313" key="7">
    <source>
        <dbReference type="Proteomes" id="UP001526430"/>
    </source>
</evidence>
<feature type="region of interest" description="Disordered" evidence="4">
    <location>
        <begin position="79"/>
        <end position="115"/>
    </location>
</feature>
<evidence type="ECO:0000256" key="4">
    <source>
        <dbReference type="SAM" id="MobiDB-lite"/>
    </source>
</evidence>
<dbReference type="InterPro" id="IPR008258">
    <property type="entry name" value="Transglycosylase_SLT_dom_1"/>
</dbReference>
<dbReference type="Gene3D" id="1.10.530.10">
    <property type="match status" value="1"/>
</dbReference>
<reference evidence="6 7" key="1">
    <citation type="submission" date="2022-10" db="EMBL/GenBank/DDBJ databases">
        <title>Roseococcus glaciei nov., sp. nov., isolated from glacier.</title>
        <authorList>
            <person name="Liu Q."/>
            <person name="Xin Y.-H."/>
        </authorList>
    </citation>
    <scope>NUCLEOTIDE SEQUENCE [LARGE SCALE GENOMIC DNA]</scope>
    <source>
        <strain evidence="6 7">MDT2-1-1</strain>
    </source>
</reference>
<keyword evidence="7" id="KW-1185">Reference proteome</keyword>
<dbReference type="InterPro" id="IPR000189">
    <property type="entry name" value="Transglyc_AS"/>
</dbReference>
<evidence type="ECO:0000256" key="2">
    <source>
        <dbReference type="ARBA" id="ARBA00009387"/>
    </source>
</evidence>
<evidence type="ECO:0000256" key="3">
    <source>
        <dbReference type="ARBA" id="ARBA00022729"/>
    </source>
</evidence>
<dbReference type="EMBL" id="JAPFQI010000019">
    <property type="protein sequence ID" value="MCW8087641.1"/>
    <property type="molecule type" value="Genomic_DNA"/>
</dbReference>
<name>A0ABT3NZQ1_9PROT</name>
<dbReference type="RefSeq" id="WP_301591848.1">
    <property type="nucleotide sequence ID" value="NZ_JAPFQI010000019.1"/>
</dbReference>
<dbReference type="PROSITE" id="PS00922">
    <property type="entry name" value="TRANSGLYCOSYLASE"/>
    <property type="match status" value="1"/>
</dbReference>
<comment type="caution">
    <text evidence="6">The sequence shown here is derived from an EMBL/GenBank/DDBJ whole genome shotgun (WGS) entry which is preliminary data.</text>
</comment>
<gene>
    <name evidence="6" type="ORF">OF850_18605</name>
</gene>
<dbReference type="InterPro" id="IPR008939">
    <property type="entry name" value="Lytic_TGlycosylase_superhlx_U"/>
</dbReference>
<comment type="similarity">
    <text evidence="2">Belongs to the virb1 family.</text>
</comment>
<accession>A0ABT3NZQ1</accession>
<protein>
    <submittedName>
        <fullName evidence="6">Lytic transglycosylase domain-containing protein</fullName>
    </submittedName>
</protein>
<dbReference type="InterPro" id="IPR023346">
    <property type="entry name" value="Lysozyme-like_dom_sf"/>
</dbReference>
<organism evidence="6 7">
    <name type="scientific">Sabulicella glaciei</name>
    <dbReference type="NCBI Taxonomy" id="2984948"/>
    <lineage>
        <taxon>Bacteria</taxon>
        <taxon>Pseudomonadati</taxon>
        <taxon>Pseudomonadota</taxon>
        <taxon>Alphaproteobacteria</taxon>
        <taxon>Acetobacterales</taxon>
        <taxon>Acetobacteraceae</taxon>
        <taxon>Sabulicella</taxon>
    </lineage>
</organism>
<comment type="similarity">
    <text evidence="1">Belongs to the transglycosylase Slt family.</text>
</comment>
<sequence length="545" mass="59417">MTALDAARMRRAFEAQGRGDFAAASREAERLEDRRLMGHLLADRLLRGQGGAAELQAWLSDFSDLPDAPAIHDTLLAKLPRGASAPPPPQQPELPGLAEMPEERSNGPESFTRNPALDRTVAARAAEGKVDAILSHLARTRGLTPAYAAQLKAEAAQVLFRQGKDEQALRLAQDALRNIPGHALAAFQVGLSAWALERWDLAYSSFERAARADSAAAALRASAAYWTARSAVRARRPTQYVPWMLQAAQEPRTFYGMIARRTLGLPPGLVWERDVAGETHAAAIAETDGGWRALALLQVGQTERAEAELRLLHRRARNNRLVVQGILSVAHQAGMASVATAVANAAQGEDARGRDTSRFPLPTLLPANGFRMDPSLIYAIALQESRFDPSAVSPAGARGLLQIMPATASYVANDPTLRGERVNRLHEPGFSLEIGQRYIHYLARHEATGGDLIRILAAYNAGPGNLQRWLPAQRHRDDPLLFIESIPITETRNYVQRVLTFSWIYANRLGLPSPSLDAIAGGQFPEFQGTEAVTAMLRARPQRGN</sequence>
<dbReference type="Gene3D" id="1.25.20.10">
    <property type="entry name" value="Bacterial muramidases"/>
    <property type="match status" value="1"/>
</dbReference>